<dbReference type="OrthoDB" id="61431at2157"/>
<accession>A0A8J7RFZ7</accession>
<sequence>MKVKRIQKIDRLSDLTRINAESLLDKKSLAKISGSWVDAGEIVDIEKSEIEKMFDDIVFIRTESNEWTEGCKLILNVKDKGSFIKYWRY</sequence>
<proteinExistence type="predicted"/>
<protein>
    <submittedName>
        <fullName evidence="1">Uncharacterized protein</fullName>
    </submittedName>
</protein>
<evidence type="ECO:0000313" key="2">
    <source>
        <dbReference type="Proteomes" id="UP000740329"/>
    </source>
</evidence>
<comment type="caution">
    <text evidence="1">The sequence shown here is derived from an EMBL/GenBank/DDBJ whole genome shotgun (WGS) entry which is preliminary data.</text>
</comment>
<name>A0A8J7RFZ7_METVO</name>
<organism evidence="1 2">
    <name type="scientific">Methanococcus voltae</name>
    <dbReference type="NCBI Taxonomy" id="2188"/>
    <lineage>
        <taxon>Archaea</taxon>
        <taxon>Methanobacteriati</taxon>
        <taxon>Methanobacteriota</taxon>
        <taxon>Methanomada group</taxon>
        <taxon>Methanococci</taxon>
        <taxon>Methanococcales</taxon>
        <taxon>Methanococcaceae</taxon>
        <taxon>Methanococcus</taxon>
    </lineage>
</organism>
<dbReference type="RefSeq" id="WP_209590590.1">
    <property type="nucleotide sequence ID" value="NZ_JAGGMU010000001.1"/>
</dbReference>
<dbReference type="AlphaFoldDB" id="A0A8J7RFZ7"/>
<dbReference type="EMBL" id="JAGGMV010000001">
    <property type="protein sequence ID" value="MBP2201127.1"/>
    <property type="molecule type" value="Genomic_DNA"/>
</dbReference>
<reference evidence="1" key="1">
    <citation type="submission" date="2021-03" db="EMBL/GenBank/DDBJ databases">
        <title>Genomic Encyclopedia of Type Strains, Phase IV (KMG-V): Genome sequencing to study the core and pangenomes of soil and plant-associated prokaryotes.</title>
        <authorList>
            <person name="Whitman W."/>
        </authorList>
    </citation>
    <scope>NUCLEOTIDE SEQUENCE</scope>
    <source>
        <strain evidence="1">C4</strain>
    </source>
</reference>
<evidence type="ECO:0000313" key="1">
    <source>
        <dbReference type="EMBL" id="MBP2201127.1"/>
    </source>
</evidence>
<dbReference type="Proteomes" id="UP000740329">
    <property type="component" value="Unassembled WGS sequence"/>
</dbReference>
<gene>
    <name evidence="1" type="ORF">J3E07_000525</name>
</gene>